<dbReference type="InterPro" id="IPR005653">
    <property type="entry name" value="OstA-like_N"/>
</dbReference>
<evidence type="ECO:0000256" key="1">
    <source>
        <dbReference type="ARBA" id="ARBA00022448"/>
    </source>
</evidence>
<keyword evidence="1" id="KW-0813">Transport</keyword>
<feature type="domain" description="Organic solvent tolerance-like N-terminal" evidence="5">
    <location>
        <begin position="59"/>
        <end position="170"/>
    </location>
</feature>
<sequence length="202" mass="21768">MFKASIFRNRYCIKTTSKVALSALLFAVFTAAVAQEADEQSDSEETQHNIATDFQQTIKIRSRNQLLNGKSKTSVLVDEVLILQGSLKITADRVEMNAAAGKGKEVISAIGQAATYQQKLEDGSLVSARASSIKYDVATREISLTGNAQISQNDSTVSADSIAYNMTEQKIIASTDGNSEKTVSTVISVGDFDNSEDKGNEK</sequence>
<evidence type="ECO:0000256" key="4">
    <source>
        <dbReference type="SAM" id="SignalP"/>
    </source>
</evidence>
<keyword evidence="2 4" id="KW-0732">Signal</keyword>
<evidence type="ECO:0000256" key="2">
    <source>
        <dbReference type="ARBA" id="ARBA00022729"/>
    </source>
</evidence>
<keyword evidence="7" id="KW-1185">Reference proteome</keyword>
<dbReference type="RefSeq" id="WP_376919453.1">
    <property type="nucleotide sequence ID" value="NZ_JBHRSW010000008.1"/>
</dbReference>
<dbReference type="PANTHER" id="PTHR36504">
    <property type="entry name" value="LIPOPOLYSACCHARIDE EXPORT SYSTEM PROTEIN LPTA"/>
    <property type="match status" value="1"/>
</dbReference>
<name>A0ABV7FS77_9ALTE</name>
<protein>
    <submittedName>
        <fullName evidence="6">Lipopolysaccharide transport periplasmic protein LptA</fullName>
    </submittedName>
</protein>
<keyword evidence="3" id="KW-0574">Periplasm</keyword>
<dbReference type="Pfam" id="PF03968">
    <property type="entry name" value="LptD_N"/>
    <property type="match status" value="1"/>
</dbReference>
<dbReference type="NCBIfam" id="TIGR03002">
    <property type="entry name" value="outer_YhbN_LptA"/>
    <property type="match status" value="1"/>
</dbReference>
<dbReference type="EMBL" id="JBHRSW010000008">
    <property type="protein sequence ID" value="MFC3121316.1"/>
    <property type="molecule type" value="Genomic_DNA"/>
</dbReference>
<feature type="chain" id="PRO_5045809130" evidence="4">
    <location>
        <begin position="35"/>
        <end position="202"/>
    </location>
</feature>
<comment type="caution">
    <text evidence="6">The sequence shown here is derived from an EMBL/GenBank/DDBJ whole genome shotgun (WGS) entry which is preliminary data.</text>
</comment>
<gene>
    <name evidence="6" type="primary">lptA</name>
    <name evidence="6" type="ORF">ACFOHL_06760</name>
</gene>
<dbReference type="InterPro" id="IPR014340">
    <property type="entry name" value="LptA"/>
</dbReference>
<evidence type="ECO:0000256" key="3">
    <source>
        <dbReference type="ARBA" id="ARBA00022764"/>
    </source>
</evidence>
<organism evidence="6 7">
    <name type="scientific">Agaribacter flavus</name>
    <dbReference type="NCBI Taxonomy" id="1902781"/>
    <lineage>
        <taxon>Bacteria</taxon>
        <taxon>Pseudomonadati</taxon>
        <taxon>Pseudomonadota</taxon>
        <taxon>Gammaproteobacteria</taxon>
        <taxon>Alteromonadales</taxon>
        <taxon>Alteromonadaceae</taxon>
        <taxon>Agaribacter</taxon>
    </lineage>
</organism>
<reference evidence="7" key="1">
    <citation type="journal article" date="2019" name="Int. J. Syst. Evol. Microbiol.">
        <title>The Global Catalogue of Microorganisms (GCM) 10K type strain sequencing project: providing services to taxonomists for standard genome sequencing and annotation.</title>
        <authorList>
            <consortium name="The Broad Institute Genomics Platform"/>
            <consortium name="The Broad Institute Genome Sequencing Center for Infectious Disease"/>
            <person name="Wu L."/>
            <person name="Ma J."/>
        </authorList>
    </citation>
    <scope>NUCLEOTIDE SEQUENCE [LARGE SCALE GENOMIC DNA]</scope>
    <source>
        <strain evidence="7">KCTC 52473</strain>
    </source>
</reference>
<evidence type="ECO:0000313" key="6">
    <source>
        <dbReference type="EMBL" id="MFC3121316.1"/>
    </source>
</evidence>
<proteinExistence type="predicted"/>
<accession>A0ABV7FS77</accession>
<dbReference type="InterPro" id="IPR052037">
    <property type="entry name" value="LPS_export_LptA"/>
</dbReference>
<dbReference type="PANTHER" id="PTHR36504:SF1">
    <property type="entry name" value="LIPOPOLYSACCHARIDE EXPORT SYSTEM PROTEIN LPTA"/>
    <property type="match status" value="1"/>
</dbReference>
<dbReference type="Proteomes" id="UP001595478">
    <property type="component" value="Unassembled WGS sequence"/>
</dbReference>
<evidence type="ECO:0000313" key="7">
    <source>
        <dbReference type="Proteomes" id="UP001595478"/>
    </source>
</evidence>
<dbReference type="Gene3D" id="2.60.450.10">
    <property type="entry name" value="Lipopolysaccharide (LPS) transport protein A like domain"/>
    <property type="match status" value="1"/>
</dbReference>
<feature type="signal peptide" evidence="4">
    <location>
        <begin position="1"/>
        <end position="34"/>
    </location>
</feature>
<evidence type="ECO:0000259" key="5">
    <source>
        <dbReference type="Pfam" id="PF03968"/>
    </source>
</evidence>